<protein>
    <submittedName>
        <fullName evidence="1">Uncharacterized protein</fullName>
    </submittedName>
</protein>
<evidence type="ECO:0000313" key="1">
    <source>
        <dbReference type="EMBL" id="GAQ83567.1"/>
    </source>
</evidence>
<organism evidence="1 2">
    <name type="scientific">Klebsormidium nitens</name>
    <name type="common">Green alga</name>
    <name type="synonym">Ulothrix nitens</name>
    <dbReference type="NCBI Taxonomy" id="105231"/>
    <lineage>
        <taxon>Eukaryota</taxon>
        <taxon>Viridiplantae</taxon>
        <taxon>Streptophyta</taxon>
        <taxon>Klebsormidiophyceae</taxon>
        <taxon>Klebsormidiales</taxon>
        <taxon>Klebsormidiaceae</taxon>
        <taxon>Klebsormidium</taxon>
    </lineage>
</organism>
<dbReference type="Proteomes" id="UP000054558">
    <property type="component" value="Unassembled WGS sequence"/>
</dbReference>
<keyword evidence="2" id="KW-1185">Reference proteome</keyword>
<gene>
    <name evidence="1" type="ORF">KFL_001530090</name>
</gene>
<reference evidence="1 2" key="1">
    <citation type="journal article" date="2014" name="Nat. Commun.">
        <title>Klebsormidium flaccidum genome reveals primary factors for plant terrestrial adaptation.</title>
        <authorList>
            <person name="Hori K."/>
            <person name="Maruyama F."/>
            <person name="Fujisawa T."/>
            <person name="Togashi T."/>
            <person name="Yamamoto N."/>
            <person name="Seo M."/>
            <person name="Sato S."/>
            <person name="Yamada T."/>
            <person name="Mori H."/>
            <person name="Tajima N."/>
            <person name="Moriyama T."/>
            <person name="Ikeuchi M."/>
            <person name="Watanabe M."/>
            <person name="Wada H."/>
            <person name="Kobayashi K."/>
            <person name="Saito M."/>
            <person name="Masuda T."/>
            <person name="Sasaki-Sekimoto Y."/>
            <person name="Mashiguchi K."/>
            <person name="Awai K."/>
            <person name="Shimojima M."/>
            <person name="Masuda S."/>
            <person name="Iwai M."/>
            <person name="Nobusawa T."/>
            <person name="Narise T."/>
            <person name="Kondo S."/>
            <person name="Saito H."/>
            <person name="Sato R."/>
            <person name="Murakawa M."/>
            <person name="Ihara Y."/>
            <person name="Oshima-Yamada Y."/>
            <person name="Ohtaka K."/>
            <person name="Satoh M."/>
            <person name="Sonobe K."/>
            <person name="Ishii M."/>
            <person name="Ohtani R."/>
            <person name="Kanamori-Sato M."/>
            <person name="Honoki R."/>
            <person name="Miyazaki D."/>
            <person name="Mochizuki H."/>
            <person name="Umetsu J."/>
            <person name="Higashi K."/>
            <person name="Shibata D."/>
            <person name="Kamiya Y."/>
            <person name="Sato N."/>
            <person name="Nakamura Y."/>
            <person name="Tabata S."/>
            <person name="Ida S."/>
            <person name="Kurokawa K."/>
            <person name="Ohta H."/>
        </authorList>
    </citation>
    <scope>NUCLEOTIDE SEQUENCE [LARGE SCALE GENOMIC DNA]</scope>
    <source>
        <strain evidence="1 2">NIES-2285</strain>
    </source>
</reference>
<sequence>MGIERRRSSLTCLKVRPSLMATSFTWTFSTIFTETSEALLRRERERLLRLALNLASALPADGNPSSFGPVPAEESNVKGYWYKVYCRNQESLLLLKLLLLRESDTTLTVGPLNADPIVIYSAAYGEGTGRGAKASLFVYTHLWVNDTARFFCLGYMQGSAMELIVQQRPTTWHAVGESSGRMCATCNPRQPLADARAEQLKPTYEGSPSNSRTIPMYCDGRLTDVKHYNFGTDVALSAMSGSATLRRLFARARVENLTATSQVAMRLGDVAALLHLTVKPHHGVLGEGDIVTDDDGYVILYRLPAPIDGMLRPVESVEGRRVLIMQNEAAKKISVWTGNRVQVARPSSISYDTDFFLAMKTLSMFGA</sequence>
<accession>A0A1Y1I493</accession>
<evidence type="ECO:0000313" key="2">
    <source>
        <dbReference type="Proteomes" id="UP000054558"/>
    </source>
</evidence>
<name>A0A1Y1I493_KLENI</name>
<dbReference type="AlphaFoldDB" id="A0A1Y1I493"/>
<dbReference type="EMBL" id="DF237102">
    <property type="protein sequence ID" value="GAQ83567.1"/>
    <property type="molecule type" value="Genomic_DNA"/>
</dbReference>
<proteinExistence type="predicted"/>